<protein>
    <recommendedName>
        <fullName evidence="3">Excreted virulence factor EspC (Type VII ESX diderm)</fullName>
    </recommendedName>
</protein>
<name>A0ABU7LKN3_9NOCA</name>
<dbReference type="Proteomes" id="UP001336020">
    <property type="component" value="Unassembled WGS sequence"/>
</dbReference>
<dbReference type="EMBL" id="JAUTXY010000027">
    <property type="protein sequence ID" value="MEE2062100.1"/>
    <property type="molecule type" value="Genomic_DNA"/>
</dbReference>
<organism evidence="1 2">
    <name type="scientific">Rhodococcus artemisiae</name>
    <dbReference type="NCBI Taxonomy" id="714159"/>
    <lineage>
        <taxon>Bacteria</taxon>
        <taxon>Bacillati</taxon>
        <taxon>Actinomycetota</taxon>
        <taxon>Actinomycetes</taxon>
        <taxon>Mycobacteriales</taxon>
        <taxon>Nocardiaceae</taxon>
        <taxon>Rhodococcus</taxon>
    </lineage>
</organism>
<dbReference type="RefSeq" id="WP_330137198.1">
    <property type="nucleotide sequence ID" value="NZ_JAUTXY010000027.1"/>
</dbReference>
<proteinExistence type="predicted"/>
<evidence type="ECO:0000313" key="1">
    <source>
        <dbReference type="EMBL" id="MEE2062100.1"/>
    </source>
</evidence>
<sequence length="109" mass="11929">MEPRSELYFDGTAVRAVASAVTGSAVAADRACRRALGALEFGPRCSGETYRSRGVAVEDGYRRLRRALDEWTAATNRYSDAAAEAARGYHDQEQATLDALRDTRTDLAR</sequence>
<evidence type="ECO:0008006" key="3">
    <source>
        <dbReference type="Google" id="ProtNLM"/>
    </source>
</evidence>
<comment type="caution">
    <text evidence="1">The sequence shown here is derived from an EMBL/GenBank/DDBJ whole genome shotgun (WGS) entry which is preliminary data.</text>
</comment>
<keyword evidence="2" id="KW-1185">Reference proteome</keyword>
<gene>
    <name evidence="1" type="ORF">Q7514_31710</name>
</gene>
<reference evidence="1 2" key="1">
    <citation type="submission" date="2023-07" db="EMBL/GenBank/DDBJ databases">
        <authorList>
            <person name="Girao M."/>
            <person name="Carvalho M.F."/>
        </authorList>
    </citation>
    <scope>NUCLEOTIDE SEQUENCE [LARGE SCALE GENOMIC DNA]</scope>
    <source>
        <strain evidence="1 2">YIM65754</strain>
    </source>
</reference>
<evidence type="ECO:0000313" key="2">
    <source>
        <dbReference type="Proteomes" id="UP001336020"/>
    </source>
</evidence>
<accession>A0ABU7LKN3</accession>